<name>A0A226GX95_9FLAO</name>
<feature type="domain" description="Amidohydrolase-related" evidence="2">
    <location>
        <begin position="105"/>
        <end position="471"/>
    </location>
</feature>
<dbReference type="RefSeq" id="WP_089051158.1">
    <property type="nucleotide sequence ID" value="NZ_FXTV01000008.1"/>
</dbReference>
<accession>A0A226GX95</accession>
<dbReference type="InterPro" id="IPR011059">
    <property type="entry name" value="Metal-dep_hydrolase_composite"/>
</dbReference>
<dbReference type="OrthoDB" id="9815657at2"/>
<evidence type="ECO:0000256" key="1">
    <source>
        <dbReference type="SAM" id="Phobius"/>
    </source>
</evidence>
<dbReference type="SUPFAM" id="SSF51338">
    <property type="entry name" value="Composite domain of metallo-dependent hydrolases"/>
    <property type="match status" value="1"/>
</dbReference>
<dbReference type="InterPro" id="IPR051781">
    <property type="entry name" value="Metallo-dep_Hydrolase"/>
</dbReference>
<keyword evidence="1" id="KW-0812">Transmembrane</keyword>
<feature type="transmembrane region" description="Helical" evidence="1">
    <location>
        <begin position="9"/>
        <end position="27"/>
    </location>
</feature>
<dbReference type="Gene3D" id="3.40.50.10910">
    <property type="entry name" value="Amidohydrolase"/>
    <property type="match status" value="1"/>
</dbReference>
<dbReference type="AlphaFoldDB" id="A0A226GX95"/>
<protein>
    <recommendedName>
        <fullName evidence="2">Amidohydrolase-related domain-containing protein</fullName>
    </recommendedName>
</protein>
<evidence type="ECO:0000313" key="4">
    <source>
        <dbReference type="Proteomes" id="UP000198345"/>
    </source>
</evidence>
<dbReference type="InterPro" id="IPR032466">
    <property type="entry name" value="Metal_Hydrolase"/>
</dbReference>
<dbReference type="PANTHER" id="PTHR43135">
    <property type="entry name" value="ALPHA-D-RIBOSE 1-METHYLPHOSPHONATE 5-TRIPHOSPHATE DIPHOSPHATASE"/>
    <property type="match status" value="1"/>
</dbReference>
<organism evidence="3 4">
    <name type="scientific">Flavobacterium hercynium</name>
    <dbReference type="NCBI Taxonomy" id="387094"/>
    <lineage>
        <taxon>Bacteria</taxon>
        <taxon>Pseudomonadati</taxon>
        <taxon>Bacteroidota</taxon>
        <taxon>Flavobacteriia</taxon>
        <taxon>Flavobacteriales</taxon>
        <taxon>Flavobacteriaceae</taxon>
        <taxon>Flavobacterium</taxon>
    </lineage>
</organism>
<keyword evidence="1" id="KW-0472">Membrane</keyword>
<dbReference type="PANTHER" id="PTHR43135:SF3">
    <property type="entry name" value="ALPHA-D-RIBOSE 1-METHYLPHOSPHONATE 5-TRIPHOSPHATE DIPHOSPHATASE"/>
    <property type="match status" value="1"/>
</dbReference>
<gene>
    <name evidence="3" type="ORF">B0A66_17535</name>
</gene>
<dbReference type="InterPro" id="IPR006680">
    <property type="entry name" value="Amidohydro-rel"/>
</dbReference>
<dbReference type="Gene3D" id="2.30.40.10">
    <property type="entry name" value="Urease, subunit C, domain 1"/>
    <property type="match status" value="2"/>
</dbReference>
<dbReference type="Gene3D" id="1.20.58.520">
    <property type="entry name" value="Amidohydrolase"/>
    <property type="match status" value="1"/>
</dbReference>
<dbReference type="Proteomes" id="UP000198345">
    <property type="component" value="Unassembled WGS sequence"/>
</dbReference>
<dbReference type="Gene3D" id="3.30.110.90">
    <property type="entry name" value="Amidohydrolase"/>
    <property type="match status" value="2"/>
</dbReference>
<sequence>MKKVWLRRLLSIIVILLIVVLSVFIWADNELKKVLGKSTKEITISSKVTTTSNGIRIKNVNILSQDCTSFIPNQDVIIKDGLIDQIIRGGQKYNAIASIDGTNKFLIPGLIDSHVHLKESKNDLYLYLANGVTSIREMAGSPELLEWKKSIQKKGIGPRMFIASPPIFSESGLAGYYYSWTRHAINYSTKEDAAKAIKQIKEQGYDAIKMYGFVNPDMFKSTIEIAKTYNLPVIGHIPLIDLDHFYSSGQIEVAHIEEITVKTIDDFGKSVSRNPKEYLEFLKVRSEHIAKELKKNNISVTSTVWLCESFLAQRFDLKSKLKEIELQYANPKIIEGTPLYKLGWLPGKNGYEYDGIDDAEAKRLSLIFWKTYAEAIHIMAKALVANKVTIMAGTDANVATVVPGFSLHDELESLSKTGMSNSQVLYAATVAPSDWMKKKTGKIKIGYHSDLVLLSKNPLEDIRNTRTIEYVFFGTHRINKTQIATVLKAVEKVNDENRTIKIDEFLSSN</sequence>
<evidence type="ECO:0000313" key="3">
    <source>
        <dbReference type="EMBL" id="OXA86602.1"/>
    </source>
</evidence>
<evidence type="ECO:0000259" key="2">
    <source>
        <dbReference type="Pfam" id="PF01979"/>
    </source>
</evidence>
<proteinExistence type="predicted"/>
<dbReference type="SUPFAM" id="SSF51556">
    <property type="entry name" value="Metallo-dependent hydrolases"/>
    <property type="match status" value="1"/>
</dbReference>
<dbReference type="Pfam" id="PF01979">
    <property type="entry name" value="Amidohydro_1"/>
    <property type="match status" value="1"/>
</dbReference>
<dbReference type="EMBL" id="MUGW01000040">
    <property type="protein sequence ID" value="OXA86602.1"/>
    <property type="molecule type" value="Genomic_DNA"/>
</dbReference>
<comment type="caution">
    <text evidence="3">The sequence shown here is derived from an EMBL/GenBank/DDBJ whole genome shotgun (WGS) entry which is preliminary data.</text>
</comment>
<reference evidence="3 4" key="1">
    <citation type="submission" date="2016-11" db="EMBL/GenBank/DDBJ databases">
        <title>Whole genomes of Flavobacteriaceae.</title>
        <authorList>
            <person name="Stine C."/>
            <person name="Li C."/>
            <person name="Tadesse D."/>
        </authorList>
    </citation>
    <scope>NUCLEOTIDE SEQUENCE [LARGE SCALE GENOMIC DNA]</scope>
    <source>
        <strain evidence="3 4">DSM 18292</strain>
    </source>
</reference>
<keyword evidence="1" id="KW-1133">Transmembrane helix</keyword>
<dbReference type="GO" id="GO:0016810">
    <property type="term" value="F:hydrolase activity, acting on carbon-nitrogen (but not peptide) bonds"/>
    <property type="evidence" value="ECO:0007669"/>
    <property type="project" value="InterPro"/>
</dbReference>
<keyword evidence="4" id="KW-1185">Reference proteome</keyword>